<dbReference type="RefSeq" id="WP_085085409.1">
    <property type="nucleotide sequence ID" value="NZ_FXAK01000005.1"/>
</dbReference>
<gene>
    <name evidence="5" type="ORF">SAMN02982917_2321</name>
</gene>
<proteinExistence type="predicted"/>
<dbReference type="PANTHER" id="PTHR30231:SF4">
    <property type="entry name" value="PROTEIN NEN2"/>
    <property type="match status" value="1"/>
</dbReference>
<keyword evidence="2" id="KW-0378">Hydrolase</keyword>
<dbReference type="GO" id="GO:0003676">
    <property type="term" value="F:nucleic acid binding"/>
    <property type="evidence" value="ECO:0007669"/>
    <property type="project" value="InterPro"/>
</dbReference>
<evidence type="ECO:0000313" key="6">
    <source>
        <dbReference type="Proteomes" id="UP000192936"/>
    </source>
</evidence>
<dbReference type="PANTHER" id="PTHR30231">
    <property type="entry name" value="DNA POLYMERASE III SUBUNIT EPSILON"/>
    <property type="match status" value="1"/>
</dbReference>
<accession>A0A1X7F7X9</accession>
<dbReference type="GO" id="GO:0006259">
    <property type="term" value="P:DNA metabolic process"/>
    <property type="evidence" value="ECO:0007669"/>
    <property type="project" value="UniProtKB-ARBA"/>
</dbReference>
<organism evidence="5 6">
    <name type="scientific">Azospirillum oryzae</name>
    <dbReference type="NCBI Taxonomy" id="286727"/>
    <lineage>
        <taxon>Bacteria</taxon>
        <taxon>Pseudomonadati</taxon>
        <taxon>Pseudomonadota</taxon>
        <taxon>Alphaproteobacteria</taxon>
        <taxon>Rhodospirillales</taxon>
        <taxon>Azospirillaceae</taxon>
        <taxon>Azospirillum</taxon>
    </lineage>
</organism>
<dbReference type="InterPro" id="IPR013520">
    <property type="entry name" value="Ribonucl_H"/>
</dbReference>
<evidence type="ECO:0000256" key="3">
    <source>
        <dbReference type="ARBA" id="ARBA00022839"/>
    </source>
</evidence>
<dbReference type="Proteomes" id="UP000192936">
    <property type="component" value="Unassembled WGS sequence"/>
</dbReference>
<dbReference type="InterPro" id="IPR012337">
    <property type="entry name" value="RNaseH-like_sf"/>
</dbReference>
<dbReference type="SUPFAM" id="SSF53098">
    <property type="entry name" value="Ribonuclease H-like"/>
    <property type="match status" value="1"/>
</dbReference>
<evidence type="ECO:0000256" key="2">
    <source>
        <dbReference type="ARBA" id="ARBA00022801"/>
    </source>
</evidence>
<name>A0A1X7F7X9_9PROT</name>
<dbReference type="GO" id="GO:0008408">
    <property type="term" value="F:3'-5' exonuclease activity"/>
    <property type="evidence" value="ECO:0007669"/>
    <property type="project" value="TreeGrafter"/>
</dbReference>
<evidence type="ECO:0000259" key="4">
    <source>
        <dbReference type="SMART" id="SM00479"/>
    </source>
</evidence>
<dbReference type="Pfam" id="PF00929">
    <property type="entry name" value="RNase_T"/>
    <property type="match status" value="1"/>
</dbReference>
<dbReference type="AlphaFoldDB" id="A0A1X7F7X9"/>
<protein>
    <submittedName>
        <fullName evidence="5">DNA polymerase-3 subunit epsilon</fullName>
    </submittedName>
</protein>
<sequence>MKTLLFYDTETTGLPDFKAPSDAAHQPHITQIAALLTDEAGNKLASLDLLVRPDGWTIPPELQELTGITMERAEAGGVPELVALSAFEALWRRASVRIAHNESFDARILRIGFKRFAGICDPEEWKAGPAKCTQVLSTPILKLPPTEKMKAAGRNHHKSANLREAYEFFTGKPLSGAHNAMIDVMGVKAVWFAIQERSAPSVPARATADLSEAI</sequence>
<dbReference type="SMART" id="SM00479">
    <property type="entry name" value="EXOIII"/>
    <property type="match status" value="1"/>
</dbReference>
<keyword evidence="1" id="KW-0540">Nuclease</keyword>
<dbReference type="Gene3D" id="3.30.420.10">
    <property type="entry name" value="Ribonuclease H-like superfamily/Ribonuclease H"/>
    <property type="match status" value="1"/>
</dbReference>
<evidence type="ECO:0000256" key="1">
    <source>
        <dbReference type="ARBA" id="ARBA00022722"/>
    </source>
</evidence>
<dbReference type="InterPro" id="IPR036397">
    <property type="entry name" value="RNaseH_sf"/>
</dbReference>
<dbReference type="OrthoDB" id="280774at2"/>
<keyword evidence="3" id="KW-0269">Exonuclease</keyword>
<dbReference type="EMBL" id="FXAK01000005">
    <property type="protein sequence ID" value="SMF47467.1"/>
    <property type="molecule type" value="Genomic_DNA"/>
</dbReference>
<dbReference type="CDD" id="cd06127">
    <property type="entry name" value="DEDDh"/>
    <property type="match status" value="1"/>
</dbReference>
<dbReference type="STRING" id="286727.SAMN02982917_2321"/>
<feature type="domain" description="Exonuclease" evidence="4">
    <location>
        <begin position="3"/>
        <end position="200"/>
    </location>
</feature>
<evidence type="ECO:0000313" key="5">
    <source>
        <dbReference type="EMBL" id="SMF47467.1"/>
    </source>
</evidence>
<reference evidence="5 6" key="1">
    <citation type="submission" date="2017-04" db="EMBL/GenBank/DDBJ databases">
        <authorList>
            <person name="Afonso C.L."/>
            <person name="Miller P.J."/>
            <person name="Scott M.A."/>
            <person name="Spackman E."/>
            <person name="Goraichik I."/>
            <person name="Dimitrov K.M."/>
            <person name="Suarez D.L."/>
            <person name="Swayne D.E."/>
        </authorList>
    </citation>
    <scope>NUCLEOTIDE SEQUENCE [LARGE SCALE GENOMIC DNA]</scope>
    <source>
        <strain evidence="5 6">A2P</strain>
    </source>
</reference>